<evidence type="ECO:0000313" key="2">
    <source>
        <dbReference type="EMBL" id="KAL1498711.1"/>
    </source>
</evidence>
<protein>
    <submittedName>
        <fullName evidence="2">Uncharacterized protein</fullName>
    </submittedName>
</protein>
<accession>A0AB34IGS3</accession>
<sequence length="136" mass="14655">MRPSLSTRSAHHAPSPPLSLVDLDGLAHPLHPPPGRPRPFDGAATTELECGKPSSPECAELCSPWRAPWPARKWEEPRDTPARLSAEALEHLRRECARACMSATAAAIAAAAAAGHTHRMAQAPRPLSHEDIDLRC</sequence>
<feature type="region of interest" description="Disordered" evidence="1">
    <location>
        <begin position="1"/>
        <end position="51"/>
    </location>
</feature>
<dbReference type="Proteomes" id="UP001515480">
    <property type="component" value="Unassembled WGS sequence"/>
</dbReference>
<organism evidence="2 3">
    <name type="scientific">Prymnesium parvum</name>
    <name type="common">Toxic golden alga</name>
    <dbReference type="NCBI Taxonomy" id="97485"/>
    <lineage>
        <taxon>Eukaryota</taxon>
        <taxon>Haptista</taxon>
        <taxon>Haptophyta</taxon>
        <taxon>Prymnesiophyceae</taxon>
        <taxon>Prymnesiales</taxon>
        <taxon>Prymnesiaceae</taxon>
        <taxon>Prymnesium</taxon>
    </lineage>
</organism>
<reference evidence="2 3" key="1">
    <citation type="journal article" date="2024" name="Science">
        <title>Giant polyketide synthase enzymes in the biosynthesis of giant marine polyether toxins.</title>
        <authorList>
            <person name="Fallon T.R."/>
            <person name="Shende V.V."/>
            <person name="Wierzbicki I.H."/>
            <person name="Pendleton A.L."/>
            <person name="Watervoot N.F."/>
            <person name="Auber R.P."/>
            <person name="Gonzalez D.J."/>
            <person name="Wisecaver J.H."/>
            <person name="Moore B.S."/>
        </authorList>
    </citation>
    <scope>NUCLEOTIDE SEQUENCE [LARGE SCALE GENOMIC DNA]</scope>
    <source>
        <strain evidence="2 3">12B1</strain>
    </source>
</reference>
<dbReference type="AlphaFoldDB" id="A0AB34IGS3"/>
<comment type="caution">
    <text evidence="2">The sequence shown here is derived from an EMBL/GenBank/DDBJ whole genome shotgun (WGS) entry which is preliminary data.</text>
</comment>
<gene>
    <name evidence="2" type="ORF">AB1Y20_014022</name>
</gene>
<proteinExistence type="predicted"/>
<dbReference type="EMBL" id="JBGBPQ010000027">
    <property type="protein sequence ID" value="KAL1498711.1"/>
    <property type="molecule type" value="Genomic_DNA"/>
</dbReference>
<keyword evidence="3" id="KW-1185">Reference proteome</keyword>
<evidence type="ECO:0000313" key="3">
    <source>
        <dbReference type="Proteomes" id="UP001515480"/>
    </source>
</evidence>
<evidence type="ECO:0000256" key="1">
    <source>
        <dbReference type="SAM" id="MobiDB-lite"/>
    </source>
</evidence>
<name>A0AB34IGS3_PRYPA</name>